<dbReference type="EMBL" id="LAZR01065034">
    <property type="protein sequence ID" value="KKK56355.1"/>
    <property type="molecule type" value="Genomic_DNA"/>
</dbReference>
<dbReference type="SUPFAM" id="SSF52540">
    <property type="entry name" value="P-loop containing nucleoside triphosphate hydrolases"/>
    <property type="match status" value="1"/>
</dbReference>
<dbReference type="GO" id="GO:0003924">
    <property type="term" value="F:GTPase activity"/>
    <property type="evidence" value="ECO:0007669"/>
    <property type="project" value="InterPro"/>
</dbReference>
<dbReference type="Gene3D" id="3.40.50.300">
    <property type="entry name" value="P-loop containing nucleotide triphosphate hydrolases"/>
    <property type="match status" value="1"/>
</dbReference>
<dbReference type="GO" id="GO:0005525">
    <property type="term" value="F:GTP binding"/>
    <property type="evidence" value="ECO:0007669"/>
    <property type="project" value="InterPro"/>
</dbReference>
<evidence type="ECO:0000313" key="1">
    <source>
        <dbReference type="EMBL" id="KKK56355.1"/>
    </source>
</evidence>
<gene>
    <name evidence="1" type="ORF">LCGC14_3065350</name>
</gene>
<name>A0A0F8X620_9ZZZZ</name>
<organism evidence="1">
    <name type="scientific">marine sediment metagenome</name>
    <dbReference type="NCBI Taxonomy" id="412755"/>
    <lineage>
        <taxon>unclassified sequences</taxon>
        <taxon>metagenomes</taxon>
        <taxon>ecological metagenomes</taxon>
    </lineage>
</organism>
<proteinExistence type="predicted"/>
<reference evidence="1" key="1">
    <citation type="journal article" date="2015" name="Nature">
        <title>Complex archaea that bridge the gap between prokaryotes and eukaryotes.</title>
        <authorList>
            <person name="Spang A."/>
            <person name="Saw J.H."/>
            <person name="Jorgensen S.L."/>
            <person name="Zaremba-Niedzwiedzka K."/>
            <person name="Martijn J."/>
            <person name="Lind A.E."/>
            <person name="van Eijk R."/>
            <person name="Schleper C."/>
            <person name="Guy L."/>
            <person name="Ettema T.J."/>
        </authorList>
    </citation>
    <scope>NUCLEOTIDE SEQUENCE</scope>
</reference>
<feature type="non-terminal residue" evidence="1">
    <location>
        <position position="1"/>
    </location>
</feature>
<comment type="caution">
    <text evidence="1">The sequence shown here is derived from an EMBL/GenBank/DDBJ whole genome shotgun (WGS) entry which is preliminary data.</text>
</comment>
<dbReference type="AlphaFoldDB" id="A0A0F8X620"/>
<dbReference type="InterPro" id="IPR027417">
    <property type="entry name" value="P-loop_NTPase"/>
</dbReference>
<dbReference type="InterPro" id="IPR001806">
    <property type="entry name" value="Small_GTPase"/>
</dbReference>
<dbReference type="Pfam" id="PF00071">
    <property type="entry name" value="Ras"/>
    <property type="match status" value="1"/>
</dbReference>
<accession>A0A0F8X620</accession>
<protein>
    <submittedName>
        <fullName evidence="1">Uncharacterized protein</fullName>
    </submittedName>
</protein>
<sequence length="38" mass="4468">KEIAEKNNFHYILTSAKTGENVDEAFRYIAYKFLENIS</sequence>